<dbReference type="Gene3D" id="3.40.50.300">
    <property type="entry name" value="P-loop containing nucleotide triphosphate hydrolases"/>
    <property type="match status" value="1"/>
</dbReference>
<dbReference type="InterPro" id="IPR027417">
    <property type="entry name" value="P-loop_NTPase"/>
</dbReference>
<accession>A0ABV8TU37</accession>
<sequence>MRLGAQAAAHLPYVPALHPLYSLGVRLPAGEVIMIAGRSGTMKSLFCLWLAYWLRLPVVYFSADMTASTVAHRLAAAATGEPMSTIRESLHAGSADQARYSDALASVPISFVYDSPVTWEGVDETLDAYVELWDTYPAVIVVDNLMDVTGAAADYTGQMEAMSALTELSRATGATVIVLHHATDKTLSKTDPWKPPARSDIKGGLSEKPALSLAVSHNPNNEAFLIAPIKNRHGFADPTGETYAALHIDPERCQFSAVKPLPGSTSTFTRSRTHER</sequence>
<dbReference type="Pfam" id="PF13481">
    <property type="entry name" value="AAA_25"/>
    <property type="match status" value="1"/>
</dbReference>
<dbReference type="RefSeq" id="WP_380617905.1">
    <property type="nucleotide sequence ID" value="NZ_JBHSDK010000002.1"/>
</dbReference>
<dbReference type="SUPFAM" id="SSF52540">
    <property type="entry name" value="P-loop containing nucleoside triphosphate hydrolases"/>
    <property type="match status" value="1"/>
</dbReference>
<organism evidence="1 2">
    <name type="scientific">Salininema proteolyticum</name>
    <dbReference type="NCBI Taxonomy" id="1607685"/>
    <lineage>
        <taxon>Bacteria</taxon>
        <taxon>Bacillati</taxon>
        <taxon>Actinomycetota</taxon>
        <taxon>Actinomycetes</taxon>
        <taxon>Glycomycetales</taxon>
        <taxon>Glycomycetaceae</taxon>
        <taxon>Salininema</taxon>
    </lineage>
</organism>
<gene>
    <name evidence="1" type="ORF">ACFPET_02695</name>
</gene>
<keyword evidence="2" id="KW-1185">Reference proteome</keyword>
<name>A0ABV8TU37_9ACTN</name>
<dbReference type="EMBL" id="JBHSDK010000002">
    <property type="protein sequence ID" value="MFC4334102.1"/>
    <property type="molecule type" value="Genomic_DNA"/>
</dbReference>
<evidence type="ECO:0000313" key="1">
    <source>
        <dbReference type="EMBL" id="MFC4334102.1"/>
    </source>
</evidence>
<proteinExistence type="predicted"/>
<reference evidence="2" key="1">
    <citation type="journal article" date="2019" name="Int. J. Syst. Evol. Microbiol.">
        <title>The Global Catalogue of Microorganisms (GCM) 10K type strain sequencing project: providing services to taxonomists for standard genome sequencing and annotation.</title>
        <authorList>
            <consortium name="The Broad Institute Genomics Platform"/>
            <consortium name="The Broad Institute Genome Sequencing Center for Infectious Disease"/>
            <person name="Wu L."/>
            <person name="Ma J."/>
        </authorList>
    </citation>
    <scope>NUCLEOTIDE SEQUENCE [LARGE SCALE GENOMIC DNA]</scope>
    <source>
        <strain evidence="2">IBRC-M 10908</strain>
    </source>
</reference>
<evidence type="ECO:0000313" key="2">
    <source>
        <dbReference type="Proteomes" id="UP001595823"/>
    </source>
</evidence>
<dbReference type="Proteomes" id="UP001595823">
    <property type="component" value="Unassembled WGS sequence"/>
</dbReference>
<comment type="caution">
    <text evidence="1">The sequence shown here is derived from an EMBL/GenBank/DDBJ whole genome shotgun (WGS) entry which is preliminary data.</text>
</comment>
<protein>
    <submittedName>
        <fullName evidence="1">AAA family ATPase</fullName>
    </submittedName>
</protein>